<protein>
    <submittedName>
        <fullName evidence="1">Uncharacterized protein</fullName>
    </submittedName>
</protein>
<name>A0A453SML4_AEGTS</name>
<dbReference type="Proteomes" id="UP000015105">
    <property type="component" value="Chromosome 7D"/>
</dbReference>
<keyword evidence="2" id="KW-1185">Reference proteome</keyword>
<proteinExistence type="predicted"/>
<dbReference type="EnsemblPlants" id="AET7Gv21005000.5">
    <property type="protein sequence ID" value="AET7Gv21005000.5"/>
    <property type="gene ID" value="AET7Gv21005000"/>
</dbReference>
<sequence length="141" mass="14711">FTNLLNKARATPSFPTAGSFPEVKNNSTFGSSQTNGPPVFSSFNQLGAATNFGSGPRTAAPGVPTNTIFGQPTQSTPSFGAPTFGSTGMRFGVPELGAIHQSNHLGVTKARACPATAIFRTLLRLAITETLISSQWSYLMG</sequence>
<organism evidence="1 2">
    <name type="scientific">Aegilops tauschii subsp. strangulata</name>
    <name type="common">Goatgrass</name>
    <dbReference type="NCBI Taxonomy" id="200361"/>
    <lineage>
        <taxon>Eukaryota</taxon>
        <taxon>Viridiplantae</taxon>
        <taxon>Streptophyta</taxon>
        <taxon>Embryophyta</taxon>
        <taxon>Tracheophyta</taxon>
        <taxon>Spermatophyta</taxon>
        <taxon>Magnoliopsida</taxon>
        <taxon>Liliopsida</taxon>
        <taxon>Poales</taxon>
        <taxon>Poaceae</taxon>
        <taxon>BOP clade</taxon>
        <taxon>Pooideae</taxon>
        <taxon>Triticodae</taxon>
        <taxon>Triticeae</taxon>
        <taxon>Triticinae</taxon>
        <taxon>Aegilops</taxon>
    </lineage>
</organism>
<reference evidence="2" key="2">
    <citation type="journal article" date="2017" name="Nat. Plants">
        <title>The Aegilops tauschii genome reveals multiple impacts of transposons.</title>
        <authorList>
            <person name="Zhao G."/>
            <person name="Zou C."/>
            <person name="Li K."/>
            <person name="Wang K."/>
            <person name="Li T."/>
            <person name="Gao L."/>
            <person name="Zhang X."/>
            <person name="Wang H."/>
            <person name="Yang Z."/>
            <person name="Liu X."/>
            <person name="Jiang W."/>
            <person name="Mao L."/>
            <person name="Kong X."/>
            <person name="Jiao Y."/>
            <person name="Jia J."/>
        </authorList>
    </citation>
    <scope>NUCLEOTIDE SEQUENCE [LARGE SCALE GENOMIC DNA]</scope>
    <source>
        <strain evidence="2">cv. AL8/78</strain>
    </source>
</reference>
<reference evidence="1" key="3">
    <citation type="journal article" date="2017" name="Nature">
        <title>Genome sequence of the progenitor of the wheat D genome Aegilops tauschii.</title>
        <authorList>
            <person name="Luo M.C."/>
            <person name="Gu Y.Q."/>
            <person name="Puiu D."/>
            <person name="Wang H."/>
            <person name="Twardziok S.O."/>
            <person name="Deal K.R."/>
            <person name="Huo N."/>
            <person name="Zhu T."/>
            <person name="Wang L."/>
            <person name="Wang Y."/>
            <person name="McGuire P.E."/>
            <person name="Liu S."/>
            <person name="Long H."/>
            <person name="Ramasamy R.K."/>
            <person name="Rodriguez J.C."/>
            <person name="Van S.L."/>
            <person name="Yuan L."/>
            <person name="Wang Z."/>
            <person name="Xia Z."/>
            <person name="Xiao L."/>
            <person name="Anderson O.D."/>
            <person name="Ouyang S."/>
            <person name="Liang Y."/>
            <person name="Zimin A.V."/>
            <person name="Pertea G."/>
            <person name="Qi P."/>
            <person name="Bennetzen J.L."/>
            <person name="Dai X."/>
            <person name="Dawson M.W."/>
            <person name="Muller H.G."/>
            <person name="Kugler K."/>
            <person name="Rivarola-Duarte L."/>
            <person name="Spannagl M."/>
            <person name="Mayer K.F.X."/>
            <person name="Lu F.H."/>
            <person name="Bevan M.W."/>
            <person name="Leroy P."/>
            <person name="Li P."/>
            <person name="You F.M."/>
            <person name="Sun Q."/>
            <person name="Liu Z."/>
            <person name="Lyons E."/>
            <person name="Wicker T."/>
            <person name="Salzberg S.L."/>
            <person name="Devos K.M."/>
            <person name="Dvorak J."/>
        </authorList>
    </citation>
    <scope>NUCLEOTIDE SEQUENCE [LARGE SCALE GENOMIC DNA]</scope>
    <source>
        <strain evidence="1">cv. AL8/78</strain>
    </source>
</reference>
<evidence type="ECO:0000313" key="1">
    <source>
        <dbReference type="EnsemblPlants" id="AET7Gv21005000.5"/>
    </source>
</evidence>
<evidence type="ECO:0000313" key="2">
    <source>
        <dbReference type="Proteomes" id="UP000015105"/>
    </source>
</evidence>
<reference evidence="2" key="1">
    <citation type="journal article" date="2014" name="Science">
        <title>Ancient hybridizations among the ancestral genomes of bread wheat.</title>
        <authorList>
            <consortium name="International Wheat Genome Sequencing Consortium,"/>
            <person name="Marcussen T."/>
            <person name="Sandve S.R."/>
            <person name="Heier L."/>
            <person name="Spannagl M."/>
            <person name="Pfeifer M."/>
            <person name="Jakobsen K.S."/>
            <person name="Wulff B.B."/>
            <person name="Steuernagel B."/>
            <person name="Mayer K.F."/>
            <person name="Olsen O.A."/>
        </authorList>
    </citation>
    <scope>NUCLEOTIDE SEQUENCE [LARGE SCALE GENOMIC DNA]</scope>
    <source>
        <strain evidence="2">cv. AL8/78</strain>
    </source>
</reference>
<accession>A0A453SML4</accession>
<dbReference type="AlphaFoldDB" id="A0A453SML4"/>
<reference evidence="1" key="5">
    <citation type="journal article" date="2021" name="G3 (Bethesda)">
        <title>Aegilops tauschii genome assembly Aet v5.0 features greater sequence contiguity and improved annotation.</title>
        <authorList>
            <person name="Wang L."/>
            <person name="Zhu T."/>
            <person name="Rodriguez J.C."/>
            <person name="Deal K.R."/>
            <person name="Dubcovsky J."/>
            <person name="McGuire P.E."/>
            <person name="Lux T."/>
            <person name="Spannagl M."/>
            <person name="Mayer K.F.X."/>
            <person name="Baldrich P."/>
            <person name="Meyers B.C."/>
            <person name="Huo N."/>
            <person name="Gu Y.Q."/>
            <person name="Zhou H."/>
            <person name="Devos K.M."/>
            <person name="Bennetzen J.L."/>
            <person name="Unver T."/>
            <person name="Budak H."/>
            <person name="Gulick P.J."/>
            <person name="Galiba G."/>
            <person name="Kalapos B."/>
            <person name="Nelson D.R."/>
            <person name="Li P."/>
            <person name="You F.M."/>
            <person name="Luo M.C."/>
            <person name="Dvorak J."/>
        </authorList>
    </citation>
    <scope>NUCLEOTIDE SEQUENCE [LARGE SCALE GENOMIC DNA]</scope>
    <source>
        <strain evidence="1">cv. AL8/78</strain>
    </source>
</reference>
<dbReference type="Gramene" id="AET7Gv21005000.5">
    <property type="protein sequence ID" value="AET7Gv21005000.5"/>
    <property type="gene ID" value="AET7Gv21005000"/>
</dbReference>
<reference evidence="1" key="4">
    <citation type="submission" date="2019-03" db="UniProtKB">
        <authorList>
            <consortium name="EnsemblPlants"/>
        </authorList>
    </citation>
    <scope>IDENTIFICATION</scope>
</reference>